<accession>A0AAN5C434</accession>
<gene>
    <name evidence="16" type="ORF">PMAYCL1PPCAC_00140</name>
</gene>
<evidence type="ECO:0000259" key="15">
    <source>
        <dbReference type="PROSITE" id="PS50011"/>
    </source>
</evidence>
<comment type="similarity">
    <text evidence="10">Belongs to the protein kinase superfamily. Ser/Thr protein kinase family. GCN2 subfamily.</text>
</comment>
<comment type="caution">
    <text evidence="16">The sequence shown here is derived from an EMBL/GenBank/DDBJ whole genome shotgun (WGS) entry which is preliminary data.</text>
</comment>
<evidence type="ECO:0000256" key="7">
    <source>
        <dbReference type="ARBA" id="ARBA00022840"/>
    </source>
</evidence>
<dbReference type="GO" id="GO:0004674">
    <property type="term" value="F:protein serine/threonine kinase activity"/>
    <property type="evidence" value="ECO:0007669"/>
    <property type="project" value="UniProtKB-KW"/>
</dbReference>
<dbReference type="GO" id="GO:0005737">
    <property type="term" value="C:cytoplasm"/>
    <property type="evidence" value="ECO:0007669"/>
    <property type="project" value="TreeGrafter"/>
</dbReference>
<feature type="binding site" evidence="13">
    <location>
        <position position="155"/>
    </location>
    <ligand>
        <name>ATP</name>
        <dbReference type="ChEBI" id="CHEBI:30616"/>
    </ligand>
</feature>
<dbReference type="InterPro" id="IPR011009">
    <property type="entry name" value="Kinase-like_dom_sf"/>
</dbReference>
<feature type="region of interest" description="Disordered" evidence="14">
    <location>
        <begin position="552"/>
        <end position="613"/>
    </location>
</feature>
<dbReference type="SUPFAM" id="SSF56112">
    <property type="entry name" value="Protein kinase-like (PK-like)"/>
    <property type="match status" value="1"/>
</dbReference>
<evidence type="ECO:0000256" key="9">
    <source>
        <dbReference type="ARBA" id="ARBA00023306"/>
    </source>
</evidence>
<feature type="region of interest" description="Disordered" evidence="14">
    <location>
        <begin position="634"/>
        <end position="662"/>
    </location>
</feature>
<dbReference type="PROSITE" id="PS00107">
    <property type="entry name" value="PROTEIN_KINASE_ATP"/>
    <property type="match status" value="1"/>
</dbReference>
<dbReference type="EC" id="2.7.11.1" evidence="1"/>
<dbReference type="InterPro" id="IPR017441">
    <property type="entry name" value="Protein_kinase_ATP_BS"/>
</dbReference>
<dbReference type="GO" id="GO:0005524">
    <property type="term" value="F:ATP binding"/>
    <property type="evidence" value="ECO:0007669"/>
    <property type="project" value="UniProtKB-UniRule"/>
</dbReference>
<evidence type="ECO:0000256" key="10">
    <source>
        <dbReference type="ARBA" id="ARBA00037982"/>
    </source>
</evidence>
<dbReference type="Pfam" id="PF00069">
    <property type="entry name" value="Pkinase"/>
    <property type="match status" value="1"/>
</dbReference>
<dbReference type="InterPro" id="IPR050339">
    <property type="entry name" value="CC_SR_Kinase"/>
</dbReference>
<dbReference type="GO" id="GO:0005634">
    <property type="term" value="C:nucleus"/>
    <property type="evidence" value="ECO:0007669"/>
    <property type="project" value="TreeGrafter"/>
</dbReference>
<dbReference type="EMBL" id="BTRK01000001">
    <property type="protein sequence ID" value="GMR29945.1"/>
    <property type="molecule type" value="Genomic_DNA"/>
</dbReference>
<feature type="region of interest" description="Disordered" evidence="14">
    <location>
        <begin position="431"/>
        <end position="468"/>
    </location>
</feature>
<dbReference type="SMART" id="SM00220">
    <property type="entry name" value="S_TKc"/>
    <property type="match status" value="1"/>
</dbReference>
<feature type="region of interest" description="Disordered" evidence="14">
    <location>
        <begin position="1"/>
        <end position="36"/>
    </location>
</feature>
<feature type="non-terminal residue" evidence="16">
    <location>
        <position position="1"/>
    </location>
</feature>
<dbReference type="PANTHER" id="PTHR11042:SF183">
    <property type="entry name" value="MEMBRANE-ASSOCIATED TYROSINE- AND THREONINE-SPECIFIC CDC2-INHIBITORY KINASE"/>
    <property type="match status" value="1"/>
</dbReference>
<dbReference type="Gene3D" id="3.30.200.20">
    <property type="entry name" value="Phosphorylase Kinase, domain 1"/>
    <property type="match status" value="1"/>
</dbReference>
<evidence type="ECO:0000256" key="4">
    <source>
        <dbReference type="ARBA" id="ARBA00022723"/>
    </source>
</evidence>
<reference evidence="17" key="1">
    <citation type="submission" date="2022-10" db="EMBL/GenBank/DDBJ databases">
        <title>Genome assembly of Pristionchus species.</title>
        <authorList>
            <person name="Yoshida K."/>
            <person name="Sommer R.J."/>
        </authorList>
    </citation>
    <scope>NUCLEOTIDE SEQUENCE [LARGE SCALE GENOMIC DNA]</scope>
    <source>
        <strain evidence="17">RS5460</strain>
    </source>
</reference>
<keyword evidence="2" id="KW-0723">Serine/threonine-protein kinase</keyword>
<evidence type="ECO:0000256" key="3">
    <source>
        <dbReference type="ARBA" id="ARBA00022679"/>
    </source>
</evidence>
<keyword evidence="7 13" id="KW-0067">ATP-binding</keyword>
<keyword evidence="5 13" id="KW-0547">Nucleotide-binding</keyword>
<keyword evidence="3" id="KW-0808">Transferase</keyword>
<evidence type="ECO:0000256" key="14">
    <source>
        <dbReference type="SAM" id="MobiDB-lite"/>
    </source>
</evidence>
<evidence type="ECO:0000313" key="17">
    <source>
        <dbReference type="Proteomes" id="UP001328107"/>
    </source>
</evidence>
<dbReference type="GO" id="GO:0110031">
    <property type="term" value="P:negative regulation of G2/MI transition of meiotic cell cycle"/>
    <property type="evidence" value="ECO:0007669"/>
    <property type="project" value="TreeGrafter"/>
</dbReference>
<feature type="compositionally biased region" description="Basic and acidic residues" evidence="14">
    <location>
        <begin position="569"/>
        <end position="582"/>
    </location>
</feature>
<evidence type="ECO:0000256" key="12">
    <source>
        <dbReference type="ARBA" id="ARBA00048679"/>
    </source>
</evidence>
<comment type="catalytic activity">
    <reaction evidence="12">
        <text>L-seryl-[protein] + ATP = O-phospho-L-seryl-[protein] + ADP + H(+)</text>
        <dbReference type="Rhea" id="RHEA:17989"/>
        <dbReference type="Rhea" id="RHEA-COMP:9863"/>
        <dbReference type="Rhea" id="RHEA-COMP:11604"/>
        <dbReference type="ChEBI" id="CHEBI:15378"/>
        <dbReference type="ChEBI" id="CHEBI:29999"/>
        <dbReference type="ChEBI" id="CHEBI:30616"/>
        <dbReference type="ChEBI" id="CHEBI:83421"/>
        <dbReference type="ChEBI" id="CHEBI:456216"/>
        <dbReference type="EC" id="2.7.11.1"/>
    </reaction>
</comment>
<keyword evidence="4" id="KW-0479">Metal-binding</keyword>
<evidence type="ECO:0000256" key="2">
    <source>
        <dbReference type="ARBA" id="ARBA00022527"/>
    </source>
</evidence>
<dbReference type="GO" id="GO:0051321">
    <property type="term" value="P:meiotic cell cycle"/>
    <property type="evidence" value="ECO:0007669"/>
    <property type="project" value="TreeGrafter"/>
</dbReference>
<feature type="compositionally biased region" description="Polar residues" evidence="14">
    <location>
        <begin position="585"/>
        <end position="603"/>
    </location>
</feature>
<dbReference type="Gene3D" id="1.10.510.10">
    <property type="entry name" value="Transferase(Phosphotransferase) domain 1"/>
    <property type="match status" value="1"/>
</dbReference>
<sequence length="662" mass="75476">SSTDSARLPDYPLISPDSRPQLTVEPLSTKRERMDRETSRFGQDERFFPRIVRSAPVAQRQKHRVAPHAHAIIFHTPPNTPISPTPVEFEKSDSAFCKTDHECVSVPIESVYYDTTKRATYFEQCFTVERKLGEGSFGEVFQAKSREDSKVYAVKRAIEPYRSSSDRALKLREVQKHEELTPHPNLVYFYRAWEERGRLYIQTELCLNSLADYSKYDAPPTNEIWDIFYDVINATDYLHQKDYIHLDIKPENIFLTDKKVCKLGDFGLMFDLKHDHMATAEEGDSKYLAPEVLNNPPTQAADIFSIGMSILEVATNMDLPTTGENWHALRSRRVPDRFLTMLDPEMRRLILWMIDPEPEGRPTTQDLINDHAVHWPFVKRRSMMEMTQKISLVSRHFIFLSTWAGLLWRVITAPIHSYRLGEMIANARRKRARKQEAVDCETRTPEQKRQRCMETSSPVDYDSSFSDEEDLHHKPISARCIQEAFYSDAPPILQPSLSPFREYDESRSRMEKQRKREEREDSPTSFVSPGSPIFVHAGGAASAPMIGIGRRRTTAAARGGAPSALPSRLRLDSDSDEGENKKTAAASNTPKTPLSATQSLTKSNFRRSALRTLDSPRARKLDFSILDDVEGPIEESERDAVCRTPSPSQQRHAAARLAAGDA</sequence>
<dbReference type="PROSITE" id="PS00108">
    <property type="entry name" value="PROTEIN_KINASE_ST"/>
    <property type="match status" value="1"/>
</dbReference>
<evidence type="ECO:0000256" key="13">
    <source>
        <dbReference type="PROSITE-ProRule" id="PRU10141"/>
    </source>
</evidence>
<feature type="domain" description="Protein kinase" evidence="15">
    <location>
        <begin position="126"/>
        <end position="378"/>
    </location>
</feature>
<evidence type="ECO:0000256" key="6">
    <source>
        <dbReference type="ARBA" id="ARBA00022777"/>
    </source>
</evidence>
<evidence type="ECO:0000256" key="8">
    <source>
        <dbReference type="ARBA" id="ARBA00022842"/>
    </source>
</evidence>
<protein>
    <recommendedName>
        <fullName evidence="1">non-specific serine/threonine protein kinase</fullName>
        <ecNumber evidence="1">2.7.11.1</ecNumber>
    </recommendedName>
</protein>
<evidence type="ECO:0000256" key="11">
    <source>
        <dbReference type="ARBA" id="ARBA00047899"/>
    </source>
</evidence>
<keyword evidence="17" id="KW-1185">Reference proteome</keyword>
<evidence type="ECO:0000313" key="16">
    <source>
        <dbReference type="EMBL" id="GMR29945.1"/>
    </source>
</evidence>
<dbReference type="InterPro" id="IPR000719">
    <property type="entry name" value="Prot_kinase_dom"/>
</dbReference>
<feature type="compositionally biased region" description="Basic and acidic residues" evidence="14">
    <location>
        <begin position="501"/>
        <end position="522"/>
    </location>
</feature>
<dbReference type="Proteomes" id="UP001328107">
    <property type="component" value="Unassembled WGS sequence"/>
</dbReference>
<proteinExistence type="inferred from homology"/>
<keyword evidence="6" id="KW-0418">Kinase</keyword>
<dbReference type="PROSITE" id="PS50011">
    <property type="entry name" value="PROTEIN_KINASE_DOM"/>
    <property type="match status" value="1"/>
</dbReference>
<dbReference type="PANTHER" id="PTHR11042">
    <property type="entry name" value="EUKARYOTIC TRANSLATION INITIATION FACTOR 2-ALPHA KINASE EIF2-ALPHA KINASE -RELATED"/>
    <property type="match status" value="1"/>
</dbReference>
<feature type="compositionally biased region" description="Basic and acidic residues" evidence="14">
    <location>
        <begin position="434"/>
        <end position="452"/>
    </location>
</feature>
<keyword evidence="8" id="KW-0460">Magnesium</keyword>
<keyword evidence="9" id="KW-0131">Cell cycle</keyword>
<evidence type="ECO:0000256" key="1">
    <source>
        <dbReference type="ARBA" id="ARBA00012513"/>
    </source>
</evidence>
<dbReference type="AlphaFoldDB" id="A0AAN5C434"/>
<comment type="catalytic activity">
    <reaction evidence="11">
        <text>L-threonyl-[protein] + ATP = O-phospho-L-threonyl-[protein] + ADP + H(+)</text>
        <dbReference type="Rhea" id="RHEA:46608"/>
        <dbReference type="Rhea" id="RHEA-COMP:11060"/>
        <dbReference type="Rhea" id="RHEA-COMP:11605"/>
        <dbReference type="ChEBI" id="CHEBI:15378"/>
        <dbReference type="ChEBI" id="CHEBI:30013"/>
        <dbReference type="ChEBI" id="CHEBI:30616"/>
        <dbReference type="ChEBI" id="CHEBI:61977"/>
        <dbReference type="ChEBI" id="CHEBI:456216"/>
        <dbReference type="EC" id="2.7.11.1"/>
    </reaction>
</comment>
<evidence type="ECO:0000256" key="5">
    <source>
        <dbReference type="ARBA" id="ARBA00022741"/>
    </source>
</evidence>
<dbReference type="GO" id="GO:0046872">
    <property type="term" value="F:metal ion binding"/>
    <property type="evidence" value="ECO:0007669"/>
    <property type="project" value="UniProtKB-KW"/>
</dbReference>
<dbReference type="FunFam" id="3.30.200.20:FF:000280">
    <property type="entry name" value="membrane-associated tyrosine- and threonine-specific cdc2-inhibitory kinase"/>
    <property type="match status" value="1"/>
</dbReference>
<dbReference type="InterPro" id="IPR008271">
    <property type="entry name" value="Ser/Thr_kinase_AS"/>
</dbReference>
<feature type="region of interest" description="Disordered" evidence="14">
    <location>
        <begin position="492"/>
        <end position="533"/>
    </location>
</feature>
<organism evidence="16 17">
    <name type="scientific">Pristionchus mayeri</name>
    <dbReference type="NCBI Taxonomy" id="1317129"/>
    <lineage>
        <taxon>Eukaryota</taxon>
        <taxon>Metazoa</taxon>
        <taxon>Ecdysozoa</taxon>
        <taxon>Nematoda</taxon>
        <taxon>Chromadorea</taxon>
        <taxon>Rhabditida</taxon>
        <taxon>Rhabditina</taxon>
        <taxon>Diplogasteromorpha</taxon>
        <taxon>Diplogasteroidea</taxon>
        <taxon>Neodiplogasteridae</taxon>
        <taxon>Pristionchus</taxon>
    </lineage>
</organism>
<name>A0AAN5C434_9BILA</name>